<dbReference type="Pfam" id="PF01975">
    <property type="entry name" value="SurE"/>
    <property type="match status" value="1"/>
</dbReference>
<comment type="caution">
    <text evidence="8">The sequence shown here is derived from an EMBL/GenBank/DDBJ whole genome shotgun (WGS) entry which is preliminary data.</text>
</comment>
<comment type="similarity">
    <text evidence="2">Belongs to the SurE nucleotidase family.</text>
</comment>
<accession>A0A3D2SLG4</accession>
<evidence type="ECO:0000313" key="9">
    <source>
        <dbReference type="Proteomes" id="UP000263596"/>
    </source>
</evidence>
<dbReference type="GO" id="GO:0046872">
    <property type="term" value="F:metal ion binding"/>
    <property type="evidence" value="ECO:0007669"/>
    <property type="project" value="UniProtKB-KW"/>
</dbReference>
<dbReference type="InterPro" id="IPR030048">
    <property type="entry name" value="SurE"/>
</dbReference>
<dbReference type="EC" id="3.1.3.5" evidence="3"/>
<evidence type="ECO:0000313" key="8">
    <source>
        <dbReference type="EMBL" id="HCK30287.1"/>
    </source>
</evidence>
<evidence type="ECO:0000256" key="5">
    <source>
        <dbReference type="ARBA" id="ARBA00022801"/>
    </source>
</evidence>
<organism evidence="8 9">
    <name type="scientific">Acinetobacter ursingii</name>
    <dbReference type="NCBI Taxonomy" id="108980"/>
    <lineage>
        <taxon>Bacteria</taxon>
        <taxon>Pseudomonadati</taxon>
        <taxon>Pseudomonadota</taxon>
        <taxon>Gammaproteobacteria</taxon>
        <taxon>Moraxellales</taxon>
        <taxon>Moraxellaceae</taxon>
        <taxon>Acinetobacter</taxon>
    </lineage>
</organism>
<name>A0A3D2SLG4_9GAMM</name>
<keyword evidence="5" id="KW-0378">Hydrolase</keyword>
<feature type="signal peptide" evidence="6">
    <location>
        <begin position="1"/>
        <end position="20"/>
    </location>
</feature>
<dbReference type="InterPro" id="IPR002828">
    <property type="entry name" value="SurE-like_Pase/nucleotidase"/>
</dbReference>
<dbReference type="EMBL" id="DPVE01000155">
    <property type="protein sequence ID" value="HCK30287.1"/>
    <property type="molecule type" value="Genomic_DNA"/>
</dbReference>
<dbReference type="Gene3D" id="3.40.1210.10">
    <property type="entry name" value="Survival protein SurE-like phosphatase/nucleotidase"/>
    <property type="match status" value="1"/>
</dbReference>
<dbReference type="PANTHER" id="PTHR30457">
    <property type="entry name" value="5'-NUCLEOTIDASE SURE"/>
    <property type="match status" value="1"/>
</dbReference>
<evidence type="ECO:0000259" key="7">
    <source>
        <dbReference type="Pfam" id="PF01975"/>
    </source>
</evidence>
<evidence type="ECO:0000256" key="6">
    <source>
        <dbReference type="SAM" id="SignalP"/>
    </source>
</evidence>
<dbReference type="Proteomes" id="UP000263596">
    <property type="component" value="Unassembled WGS sequence"/>
</dbReference>
<protein>
    <recommendedName>
        <fullName evidence="3">5'-nucleotidase</fullName>
        <ecNumber evidence="3">3.1.3.5</ecNumber>
    </recommendedName>
</protein>
<evidence type="ECO:0000256" key="3">
    <source>
        <dbReference type="ARBA" id="ARBA00012643"/>
    </source>
</evidence>
<dbReference type="PANTHER" id="PTHR30457:SF0">
    <property type="entry name" value="PHOSPHATASE, PUTATIVE (AFU_ORTHOLOGUE AFUA_4G01070)-RELATED"/>
    <property type="match status" value="1"/>
</dbReference>
<feature type="domain" description="Survival protein SurE-like phosphatase/nucleotidase" evidence="7">
    <location>
        <begin position="23"/>
        <end position="236"/>
    </location>
</feature>
<keyword evidence="4" id="KW-0479">Metal-binding</keyword>
<reference evidence="8 9" key="1">
    <citation type="journal article" date="2018" name="Nat. Biotechnol.">
        <title>A standardized bacterial taxonomy based on genome phylogeny substantially revises the tree of life.</title>
        <authorList>
            <person name="Parks D.H."/>
            <person name="Chuvochina M."/>
            <person name="Waite D.W."/>
            <person name="Rinke C."/>
            <person name="Skarshewski A."/>
            <person name="Chaumeil P.A."/>
            <person name="Hugenholtz P."/>
        </authorList>
    </citation>
    <scope>NUCLEOTIDE SEQUENCE [LARGE SCALE GENOMIC DNA]</scope>
    <source>
        <strain evidence="8">UBA9669</strain>
    </source>
</reference>
<gene>
    <name evidence="8" type="ORF">DHW29_08905</name>
</gene>
<keyword evidence="6" id="KW-0732">Signal</keyword>
<dbReference type="GO" id="GO:0008253">
    <property type="term" value="F:5'-nucleotidase activity"/>
    <property type="evidence" value="ECO:0007669"/>
    <property type="project" value="UniProtKB-EC"/>
</dbReference>
<evidence type="ECO:0000256" key="2">
    <source>
        <dbReference type="ARBA" id="ARBA00011062"/>
    </source>
</evidence>
<dbReference type="AlphaFoldDB" id="A0A3D2SLG4"/>
<dbReference type="RefSeq" id="WP_049175535.1">
    <property type="nucleotide sequence ID" value="NZ_BKFK01000002.1"/>
</dbReference>
<dbReference type="SUPFAM" id="SSF64167">
    <property type="entry name" value="SurE-like"/>
    <property type="match status" value="1"/>
</dbReference>
<evidence type="ECO:0000256" key="1">
    <source>
        <dbReference type="ARBA" id="ARBA00000815"/>
    </source>
</evidence>
<evidence type="ECO:0000256" key="4">
    <source>
        <dbReference type="ARBA" id="ARBA00022723"/>
    </source>
</evidence>
<dbReference type="InterPro" id="IPR036523">
    <property type="entry name" value="SurE-like_sf"/>
</dbReference>
<feature type="chain" id="PRO_5017800843" description="5'-nucleotidase" evidence="6">
    <location>
        <begin position="21"/>
        <end position="322"/>
    </location>
</feature>
<sequence length="322" mass="34192">MKKILLGSLILSACTTQAFAMNILLVNDDGLTSNIKALYDELKTEGHNVLVSVPCSPQSGRGGAIVMYSTTVITSDNDKQIAAENGCHNGAAPIGAPAAGTFTKAGYTNGDWNYVHGTPVMATIYGLDIVAKKHWGKLPDLVLSGPNEGQNVGKVVIHSGTIGNVQLSAGRGIPSIALSADTNTVDDKSLKNANSLIVAKQTVVLLKELQSKAGKGPLLAKGITLNVNFPKNLTTNTPFAFSKIGTFDLYNFKFNVSKDNSGNNQYGLGFDVTSSTPASTQMSDESVVMQNKIAVTAMQVAYEQRPAVQEWLKIRLKGLFNK</sequence>
<proteinExistence type="inferred from homology"/>
<comment type="catalytic activity">
    <reaction evidence="1">
        <text>a ribonucleoside 5'-phosphate + H2O = a ribonucleoside + phosphate</text>
        <dbReference type="Rhea" id="RHEA:12484"/>
        <dbReference type="ChEBI" id="CHEBI:15377"/>
        <dbReference type="ChEBI" id="CHEBI:18254"/>
        <dbReference type="ChEBI" id="CHEBI:43474"/>
        <dbReference type="ChEBI" id="CHEBI:58043"/>
        <dbReference type="EC" id="3.1.3.5"/>
    </reaction>
</comment>